<accession>A0ABR1BQ64</accession>
<protein>
    <recommendedName>
        <fullName evidence="2">Reverse transcriptase domain-containing protein</fullName>
    </recommendedName>
</protein>
<reference evidence="3 4" key="1">
    <citation type="submission" date="2023-08" db="EMBL/GenBank/DDBJ databases">
        <title>A Necator americanus chromosomal reference genome.</title>
        <authorList>
            <person name="Ilik V."/>
            <person name="Petrzelkova K.J."/>
            <person name="Pardy F."/>
            <person name="Fuh T."/>
            <person name="Niatou-Singa F.S."/>
            <person name="Gouil Q."/>
            <person name="Baker L."/>
            <person name="Ritchie M.E."/>
            <person name="Jex A.R."/>
            <person name="Gazzola D."/>
            <person name="Li H."/>
            <person name="Toshio Fujiwara R."/>
            <person name="Zhan B."/>
            <person name="Aroian R.V."/>
            <person name="Pafco B."/>
            <person name="Schwarz E.M."/>
        </authorList>
    </citation>
    <scope>NUCLEOTIDE SEQUENCE [LARGE SCALE GENOMIC DNA]</scope>
    <source>
        <strain evidence="3 4">Aroian</strain>
        <tissue evidence="3">Whole animal</tissue>
    </source>
</reference>
<comment type="caution">
    <text evidence="3">The sequence shown here is derived from an EMBL/GenBank/DDBJ whole genome shotgun (WGS) entry which is preliminary data.</text>
</comment>
<keyword evidence="4" id="KW-1185">Reference proteome</keyword>
<feature type="region of interest" description="Disordered" evidence="1">
    <location>
        <begin position="110"/>
        <end position="131"/>
    </location>
</feature>
<evidence type="ECO:0000256" key="1">
    <source>
        <dbReference type="SAM" id="MobiDB-lite"/>
    </source>
</evidence>
<evidence type="ECO:0000313" key="4">
    <source>
        <dbReference type="Proteomes" id="UP001303046"/>
    </source>
</evidence>
<feature type="domain" description="Reverse transcriptase" evidence="2">
    <location>
        <begin position="1"/>
        <end position="80"/>
    </location>
</feature>
<dbReference type="EMBL" id="JAVFWL010000001">
    <property type="protein sequence ID" value="KAK6727233.1"/>
    <property type="molecule type" value="Genomic_DNA"/>
</dbReference>
<gene>
    <name evidence="3" type="primary">Necator_chrI.g1256</name>
    <name evidence="3" type="ORF">RB195_005130</name>
</gene>
<dbReference type="PROSITE" id="PS50878">
    <property type="entry name" value="RT_POL"/>
    <property type="match status" value="1"/>
</dbReference>
<dbReference type="PANTHER" id="PTHR47027">
    <property type="entry name" value="REVERSE TRANSCRIPTASE DOMAIN-CONTAINING PROTEIN"/>
    <property type="match status" value="1"/>
</dbReference>
<dbReference type="Proteomes" id="UP001303046">
    <property type="component" value="Unassembled WGS sequence"/>
</dbReference>
<organism evidence="3 4">
    <name type="scientific">Necator americanus</name>
    <name type="common">Human hookworm</name>
    <dbReference type="NCBI Taxonomy" id="51031"/>
    <lineage>
        <taxon>Eukaryota</taxon>
        <taxon>Metazoa</taxon>
        <taxon>Ecdysozoa</taxon>
        <taxon>Nematoda</taxon>
        <taxon>Chromadorea</taxon>
        <taxon>Rhabditida</taxon>
        <taxon>Rhabditina</taxon>
        <taxon>Rhabditomorpha</taxon>
        <taxon>Strongyloidea</taxon>
        <taxon>Ancylostomatidae</taxon>
        <taxon>Bunostominae</taxon>
        <taxon>Necator</taxon>
    </lineage>
</organism>
<evidence type="ECO:0000313" key="3">
    <source>
        <dbReference type="EMBL" id="KAK6727233.1"/>
    </source>
</evidence>
<proteinExistence type="predicted"/>
<sequence>MRGLECDNMGEKVDGRQLRHLRFADDIVLITSSINQAELMLAEFDETCKKIGLQPNLDKTVFMRNGWVFDAPLTLKGANISECSSYVYLSREINMMNDLQTGQKKKSGLGSIQEHRGCSEEDQEHPAPCSPITTTVLPALTNASETCVFRKQEENAISVIERGIERVMLGVTR</sequence>
<dbReference type="InterPro" id="IPR000477">
    <property type="entry name" value="RT_dom"/>
</dbReference>
<dbReference type="Pfam" id="PF00078">
    <property type="entry name" value="RVT_1"/>
    <property type="match status" value="1"/>
</dbReference>
<dbReference type="PANTHER" id="PTHR47027:SF20">
    <property type="entry name" value="REVERSE TRANSCRIPTASE-LIKE PROTEIN WITH RNA-DIRECTED DNA POLYMERASE DOMAIN"/>
    <property type="match status" value="1"/>
</dbReference>
<name>A0ABR1BQ64_NECAM</name>
<evidence type="ECO:0000259" key="2">
    <source>
        <dbReference type="PROSITE" id="PS50878"/>
    </source>
</evidence>